<dbReference type="GO" id="GO:0042742">
    <property type="term" value="P:defense response to bacterium"/>
    <property type="evidence" value="ECO:0007669"/>
    <property type="project" value="UniProtKB-KW"/>
</dbReference>
<comment type="catalytic activity">
    <reaction evidence="1 7">
        <text>Hydrolysis of (1-&gt;4)-beta-linkages between N-acetylmuramic acid and N-acetyl-D-glucosamine residues in a peptidoglycan and between N-acetyl-D-glucosamine residues in chitodextrins.</text>
        <dbReference type="EC" id="3.2.1.17"/>
    </reaction>
</comment>
<dbReference type="EMBL" id="FXAK01000005">
    <property type="protein sequence ID" value="SMF48391.1"/>
    <property type="molecule type" value="Genomic_DNA"/>
</dbReference>
<dbReference type="HAMAP" id="MF_04110">
    <property type="entry name" value="ENDOLYSIN_T4"/>
    <property type="match status" value="1"/>
</dbReference>
<evidence type="ECO:0000256" key="1">
    <source>
        <dbReference type="ARBA" id="ARBA00000632"/>
    </source>
</evidence>
<reference evidence="9 10" key="1">
    <citation type="submission" date="2017-04" db="EMBL/GenBank/DDBJ databases">
        <authorList>
            <person name="Afonso C.L."/>
            <person name="Miller P.J."/>
            <person name="Scott M.A."/>
            <person name="Spackman E."/>
            <person name="Goraichik I."/>
            <person name="Dimitrov K.M."/>
            <person name="Suarez D.L."/>
            <person name="Swayne D.E."/>
        </authorList>
    </citation>
    <scope>NUCLEOTIDE SEQUENCE [LARGE SCALE GENOMIC DNA]</scope>
    <source>
        <strain evidence="9 10">A2P</strain>
    </source>
</reference>
<dbReference type="GO" id="GO:0003796">
    <property type="term" value="F:lysozyme activity"/>
    <property type="evidence" value="ECO:0007669"/>
    <property type="project" value="UniProtKB-EC"/>
</dbReference>
<dbReference type="CDD" id="cd00737">
    <property type="entry name" value="lyz_endolysin_autolysin"/>
    <property type="match status" value="1"/>
</dbReference>
<dbReference type="SUPFAM" id="SSF53955">
    <property type="entry name" value="Lysozyme-like"/>
    <property type="match status" value="1"/>
</dbReference>
<dbReference type="Pfam" id="PF00959">
    <property type="entry name" value="Phage_lysozyme"/>
    <property type="match status" value="1"/>
</dbReference>
<organism evidence="9 10">
    <name type="scientific">Azospirillum oryzae</name>
    <dbReference type="NCBI Taxonomy" id="286727"/>
    <lineage>
        <taxon>Bacteria</taxon>
        <taxon>Pseudomonadati</taxon>
        <taxon>Pseudomonadota</taxon>
        <taxon>Alphaproteobacteria</taxon>
        <taxon>Rhodospirillales</taxon>
        <taxon>Azospirillaceae</taxon>
        <taxon>Azospirillum</taxon>
    </lineage>
</organism>
<dbReference type="EC" id="3.2.1.17" evidence="7"/>
<dbReference type="STRING" id="286727.SAMN02982917_2375"/>
<dbReference type="GO" id="GO:0031640">
    <property type="term" value="P:killing of cells of another organism"/>
    <property type="evidence" value="ECO:0007669"/>
    <property type="project" value="UniProtKB-KW"/>
</dbReference>
<keyword evidence="6 7" id="KW-0326">Glycosidase</keyword>
<dbReference type="AlphaFoldDB" id="A0A1X7FA58"/>
<dbReference type="HAMAP" id="MF_04136">
    <property type="entry name" value="SAR_ENDOLYSIN"/>
    <property type="match status" value="1"/>
</dbReference>
<evidence type="ECO:0000259" key="8">
    <source>
        <dbReference type="Pfam" id="PF01471"/>
    </source>
</evidence>
<dbReference type="OrthoDB" id="5327667at2"/>
<dbReference type="RefSeq" id="WP_143266564.1">
    <property type="nucleotide sequence ID" value="NZ_FXAK01000005.1"/>
</dbReference>
<dbReference type="PANTHER" id="PTHR38107:SF3">
    <property type="entry name" value="LYSOZYME RRRD-RELATED"/>
    <property type="match status" value="1"/>
</dbReference>
<dbReference type="InterPro" id="IPR036365">
    <property type="entry name" value="PGBD-like_sf"/>
</dbReference>
<accession>A0A1X7FA58</accession>
<dbReference type="GO" id="GO:0009253">
    <property type="term" value="P:peptidoglycan catabolic process"/>
    <property type="evidence" value="ECO:0007669"/>
    <property type="project" value="InterPro"/>
</dbReference>
<proteinExistence type="inferred from homology"/>
<dbReference type="InterPro" id="IPR036366">
    <property type="entry name" value="PGBDSf"/>
</dbReference>
<evidence type="ECO:0000256" key="5">
    <source>
        <dbReference type="ARBA" id="ARBA00023200"/>
    </source>
</evidence>
<gene>
    <name evidence="9" type="ORF">SAMN02982917_2375</name>
</gene>
<keyword evidence="2 7" id="KW-0929">Antimicrobial</keyword>
<keyword evidence="3 7" id="KW-0081">Bacteriolytic enzyme</keyword>
<feature type="domain" description="Peptidoglycan binding-like" evidence="8">
    <location>
        <begin position="186"/>
        <end position="222"/>
    </location>
</feature>
<dbReference type="InterPro" id="IPR033907">
    <property type="entry name" value="Endolysin_autolysin"/>
</dbReference>
<sequence>MTIKPVCAAAVALVKHFEGLYLDAYLCPAGVPTIGYGHTGPDVRLGMAITEAQAEQLLAADLAEAAAVVDKYVRVPLPENPRGALASFVFNLGGGAFASSTLLRLLNLGDTAGAAEQFGRWTKARVGGKLVDLPGLVARRAAEEALFISGAWKPTPSPSPQPQAVIAPAGDDSDRIRRIQVIVGVKTDGHYGPLTKAAVVLWQAAHFLKADGVVGPVTAKAMGL</sequence>
<dbReference type="InterPro" id="IPR034690">
    <property type="entry name" value="Endolysin_T4_type"/>
</dbReference>
<dbReference type="InterPro" id="IPR043688">
    <property type="entry name" value="SAR_endolysin-like"/>
</dbReference>
<keyword evidence="5" id="KW-1035">Host cytoplasm</keyword>
<dbReference type="Gene3D" id="1.10.530.40">
    <property type="match status" value="1"/>
</dbReference>
<evidence type="ECO:0000313" key="9">
    <source>
        <dbReference type="EMBL" id="SMF48391.1"/>
    </source>
</evidence>
<evidence type="ECO:0000313" key="10">
    <source>
        <dbReference type="Proteomes" id="UP000192936"/>
    </source>
</evidence>
<dbReference type="Gene3D" id="1.10.101.10">
    <property type="entry name" value="PGBD-like superfamily/PGBD"/>
    <property type="match status" value="1"/>
</dbReference>
<dbReference type="Proteomes" id="UP000192936">
    <property type="component" value="Unassembled WGS sequence"/>
</dbReference>
<evidence type="ECO:0000256" key="2">
    <source>
        <dbReference type="ARBA" id="ARBA00022529"/>
    </source>
</evidence>
<dbReference type="InterPro" id="IPR023347">
    <property type="entry name" value="Lysozyme_dom_sf"/>
</dbReference>
<dbReference type="InterPro" id="IPR051018">
    <property type="entry name" value="Bacteriophage_GH24"/>
</dbReference>
<evidence type="ECO:0000256" key="3">
    <source>
        <dbReference type="ARBA" id="ARBA00022638"/>
    </source>
</evidence>
<name>A0A1X7FA58_9PROT</name>
<dbReference type="SUPFAM" id="SSF47090">
    <property type="entry name" value="PGBD-like"/>
    <property type="match status" value="1"/>
</dbReference>
<dbReference type="PANTHER" id="PTHR38107">
    <property type="match status" value="1"/>
</dbReference>
<protein>
    <recommendedName>
        <fullName evidence="7">Lysozyme</fullName>
        <ecNumber evidence="7">3.2.1.17</ecNumber>
    </recommendedName>
</protein>
<evidence type="ECO:0000256" key="7">
    <source>
        <dbReference type="RuleBase" id="RU003788"/>
    </source>
</evidence>
<evidence type="ECO:0000256" key="6">
    <source>
        <dbReference type="ARBA" id="ARBA00023295"/>
    </source>
</evidence>
<comment type="similarity">
    <text evidence="7">Belongs to the glycosyl hydrolase 24 family.</text>
</comment>
<dbReference type="Pfam" id="PF01471">
    <property type="entry name" value="PG_binding_1"/>
    <property type="match status" value="1"/>
</dbReference>
<dbReference type="GO" id="GO:0016998">
    <property type="term" value="P:cell wall macromolecule catabolic process"/>
    <property type="evidence" value="ECO:0007669"/>
    <property type="project" value="InterPro"/>
</dbReference>
<keyword evidence="4 7" id="KW-0378">Hydrolase</keyword>
<dbReference type="InterPro" id="IPR002477">
    <property type="entry name" value="Peptidoglycan-bd-like"/>
</dbReference>
<dbReference type="InterPro" id="IPR002196">
    <property type="entry name" value="Glyco_hydro_24"/>
</dbReference>
<evidence type="ECO:0000256" key="4">
    <source>
        <dbReference type="ARBA" id="ARBA00022801"/>
    </source>
</evidence>
<dbReference type="InterPro" id="IPR023346">
    <property type="entry name" value="Lysozyme-like_dom_sf"/>
</dbReference>